<accession>A0AA97PGU5</accession>
<gene>
    <name evidence="1" type="ORF">OOU_Y34scaffold00794g2</name>
</gene>
<organism evidence="1">
    <name type="scientific">Pyricularia oryzae (strain Y34)</name>
    <name type="common">Rice blast fungus</name>
    <name type="synonym">Magnaporthe oryzae</name>
    <dbReference type="NCBI Taxonomy" id="1143189"/>
    <lineage>
        <taxon>Eukaryota</taxon>
        <taxon>Fungi</taxon>
        <taxon>Dikarya</taxon>
        <taxon>Ascomycota</taxon>
        <taxon>Pezizomycotina</taxon>
        <taxon>Sordariomycetes</taxon>
        <taxon>Sordariomycetidae</taxon>
        <taxon>Magnaporthales</taxon>
        <taxon>Pyriculariaceae</taxon>
        <taxon>Pyricularia</taxon>
    </lineage>
</organism>
<dbReference type="AlphaFoldDB" id="A0AA97PGU5"/>
<reference evidence="1" key="1">
    <citation type="journal article" date="2012" name="PLoS Genet.">
        <title>Comparative analysis of the genomes of two field isolates of the rice blast fungus Magnaporthe oryzae.</title>
        <authorList>
            <person name="Xue M."/>
            <person name="Yang J."/>
            <person name="Li Z."/>
            <person name="Hu S."/>
            <person name="Yao N."/>
            <person name="Dean R.A."/>
            <person name="Zhao W."/>
            <person name="Shen M."/>
            <person name="Zhang H."/>
            <person name="Li C."/>
            <person name="Liu L."/>
            <person name="Cao L."/>
            <person name="Xu X."/>
            <person name="Xing Y."/>
            <person name="Hsiang T."/>
            <person name="Zhang Z."/>
            <person name="Xu J.R."/>
            <person name="Peng Y.L."/>
        </authorList>
    </citation>
    <scope>NUCLEOTIDE SEQUENCE</scope>
    <source>
        <strain evidence="1">Y34</strain>
    </source>
</reference>
<sequence length="477" mass="52726">MSKPQIIPMHSYDAMPVFANMVLTIMLKYDHVLDPIMLKNAMVELVDRDGWRKLGARLKYEKGNFIYHVPAAFSEACPAITFSHVHYDTPMAEHPAARNIPTSRPAHDRPTVVMDLEPLAPLVRRADAPATRREFIDRGLPQLELHVVTFRDGTTVGVSCLHSLLDGTALGMSGLLGAWMLVLQGRGAEVPETCGFDRDPLRNLAALHKPSDPPYRHARQVSSLLGSMVWALRRAWEVWCEPAEETRMVRVPGRFVERLRQTALERLAGGGDKPAWVSEGDVLVAWWSRYATLHMPPSRPVMLTIAYNMRKALAGVLLPPADERKVFLSNCATGLMVHTTAGALAGDPAPTAAEVRRSLQDTGTAEQLAAMHAACLPDPRSQLTSRLVGSPWGDMLICSNWTQAEFFHIDVAPAVVGGAEGKVVPSFISYRTDSRAWAMRNAHIIEGKDAQGDYWLAGTLRKGLWDRVEAALESERL</sequence>
<dbReference type="EMBL" id="JH793955">
    <property type="protein sequence ID" value="ELQ34114.1"/>
    <property type="molecule type" value="Genomic_DNA"/>
</dbReference>
<evidence type="ECO:0000313" key="1">
    <source>
        <dbReference type="EMBL" id="ELQ34114.1"/>
    </source>
</evidence>
<name>A0AA97PGU5_PYRO3</name>
<protein>
    <submittedName>
        <fullName evidence="1">Uncharacterized protein</fullName>
    </submittedName>
</protein>
<proteinExistence type="predicted"/>
<dbReference type="Proteomes" id="UP000011086">
    <property type="component" value="Unassembled WGS sequence"/>
</dbReference>
<dbReference type="InterPro" id="IPR023213">
    <property type="entry name" value="CAT-like_dom_sf"/>
</dbReference>
<dbReference type="SMR" id="A0AA97PGU5"/>
<dbReference type="Gene3D" id="3.30.559.10">
    <property type="entry name" value="Chloramphenicol acetyltransferase-like domain"/>
    <property type="match status" value="2"/>
</dbReference>